<evidence type="ECO:0000256" key="4">
    <source>
        <dbReference type="ARBA" id="ARBA00023136"/>
    </source>
</evidence>
<name>A0A2N5HNE1_9BACI</name>
<keyword evidence="7" id="KW-1185">Reference proteome</keyword>
<evidence type="ECO:0008006" key="8">
    <source>
        <dbReference type="Google" id="ProtNLM"/>
    </source>
</evidence>
<keyword evidence="3 5" id="KW-1133">Transmembrane helix</keyword>
<dbReference type="Proteomes" id="UP000234950">
    <property type="component" value="Unassembled WGS sequence"/>
</dbReference>
<proteinExistence type="predicted"/>
<dbReference type="Pfam" id="PF09685">
    <property type="entry name" value="MamF_MmsF"/>
    <property type="match status" value="1"/>
</dbReference>
<comment type="caution">
    <text evidence="6">The sequence shown here is derived from an EMBL/GenBank/DDBJ whole genome shotgun (WGS) entry which is preliminary data.</text>
</comment>
<dbReference type="EMBL" id="PGVE01000029">
    <property type="protein sequence ID" value="PLS06987.1"/>
    <property type="molecule type" value="Genomic_DNA"/>
</dbReference>
<evidence type="ECO:0000256" key="5">
    <source>
        <dbReference type="SAM" id="Phobius"/>
    </source>
</evidence>
<accession>A0A2N5HNE1</accession>
<dbReference type="OrthoDB" id="2328241at2"/>
<evidence type="ECO:0000256" key="2">
    <source>
        <dbReference type="ARBA" id="ARBA00022692"/>
    </source>
</evidence>
<gene>
    <name evidence="6" type="ORF">CVD27_06910</name>
</gene>
<keyword evidence="2 5" id="KW-0812">Transmembrane</keyword>
<sequence>MESRKVLSCLCYLSIFFAGFIFPFAVYLATGDEGTKSHAKKSLISHLIPLIPTPLIVFAVFYDFTSQQQDTIPIFTIISIIVLILLWLIVIIWNIVKGVKVLTAE</sequence>
<reference evidence="6 7" key="1">
    <citation type="submission" date="2017-11" db="EMBL/GenBank/DDBJ databases">
        <title>Comparitive Functional Genomics of Dry Heat Resistant strains isolated from the Viking Spacecraft.</title>
        <authorList>
            <person name="Seuylemezian A."/>
            <person name="Cooper K."/>
            <person name="Vaishampayan P."/>
        </authorList>
    </citation>
    <scope>NUCLEOTIDE SEQUENCE [LARGE SCALE GENOMIC DNA]</scope>
    <source>
        <strain evidence="6 7">V32-6</strain>
    </source>
</reference>
<dbReference type="InterPro" id="IPR019109">
    <property type="entry name" value="MamF_MmsF"/>
</dbReference>
<feature type="transmembrane region" description="Helical" evidence="5">
    <location>
        <begin position="74"/>
        <end position="96"/>
    </location>
</feature>
<comment type="subcellular location">
    <subcellularLocation>
        <location evidence="1">Membrane</location>
        <topology evidence="1">Multi-pass membrane protein</topology>
    </subcellularLocation>
</comment>
<dbReference type="RefSeq" id="WP_101647157.1">
    <property type="nucleotide sequence ID" value="NZ_PGVE01000029.1"/>
</dbReference>
<keyword evidence="4 5" id="KW-0472">Membrane</keyword>
<evidence type="ECO:0000313" key="7">
    <source>
        <dbReference type="Proteomes" id="UP000234950"/>
    </source>
</evidence>
<feature type="transmembrane region" description="Helical" evidence="5">
    <location>
        <begin position="42"/>
        <end position="62"/>
    </location>
</feature>
<evidence type="ECO:0000256" key="1">
    <source>
        <dbReference type="ARBA" id="ARBA00004141"/>
    </source>
</evidence>
<evidence type="ECO:0000313" key="6">
    <source>
        <dbReference type="EMBL" id="PLS06987.1"/>
    </source>
</evidence>
<organism evidence="6 7">
    <name type="scientific">Neobacillus cucumis</name>
    <dbReference type="NCBI Taxonomy" id="1740721"/>
    <lineage>
        <taxon>Bacteria</taxon>
        <taxon>Bacillati</taxon>
        <taxon>Bacillota</taxon>
        <taxon>Bacilli</taxon>
        <taxon>Bacillales</taxon>
        <taxon>Bacillaceae</taxon>
        <taxon>Neobacillus</taxon>
    </lineage>
</organism>
<feature type="transmembrane region" description="Helical" evidence="5">
    <location>
        <begin position="7"/>
        <end position="30"/>
    </location>
</feature>
<evidence type="ECO:0000256" key="3">
    <source>
        <dbReference type="ARBA" id="ARBA00022989"/>
    </source>
</evidence>
<dbReference type="AlphaFoldDB" id="A0A2N5HNE1"/>
<protein>
    <recommendedName>
        <fullName evidence="8">DUF4870 domain-containing protein</fullName>
    </recommendedName>
</protein>